<sequence>MPVKKLVVAAIGTIGDTRLLADYQVYRVYSTGRRGESICWNWLKRSKKIIDKCIACKHSRELFTKGEVDAPTYKHIAKMRKEERLDGRIAREERSSSITFSKEKEKE</sequence>
<proteinExistence type="predicted"/>
<evidence type="ECO:0000313" key="1">
    <source>
        <dbReference type="EMBL" id="KAL2725540.1"/>
    </source>
</evidence>
<dbReference type="EMBL" id="JAUDFV010000138">
    <property type="protein sequence ID" value="KAL2725540.1"/>
    <property type="molecule type" value="Genomic_DNA"/>
</dbReference>
<name>A0ABD2B0Q2_VESSQ</name>
<reference evidence="1 2" key="1">
    <citation type="journal article" date="2024" name="Ann. Entomol. Soc. Am.">
        <title>Genomic analyses of the southern and eastern yellowjacket wasps (Hymenoptera: Vespidae) reveal evolutionary signatures of social life.</title>
        <authorList>
            <person name="Catto M.A."/>
            <person name="Caine P.B."/>
            <person name="Orr S.E."/>
            <person name="Hunt B.G."/>
            <person name="Goodisman M.A.D."/>
        </authorList>
    </citation>
    <scope>NUCLEOTIDE SEQUENCE [LARGE SCALE GENOMIC DNA]</scope>
    <source>
        <strain evidence="1">233</strain>
        <tissue evidence="1">Head and thorax</tissue>
    </source>
</reference>
<dbReference type="AlphaFoldDB" id="A0ABD2B0Q2"/>
<protein>
    <submittedName>
        <fullName evidence="1">Uncharacterized protein</fullName>
    </submittedName>
</protein>
<comment type="caution">
    <text evidence="1">The sequence shown here is derived from an EMBL/GenBank/DDBJ whole genome shotgun (WGS) entry which is preliminary data.</text>
</comment>
<gene>
    <name evidence="1" type="ORF">V1478_008213</name>
</gene>
<accession>A0ABD2B0Q2</accession>
<dbReference type="Proteomes" id="UP001607302">
    <property type="component" value="Unassembled WGS sequence"/>
</dbReference>
<keyword evidence="2" id="KW-1185">Reference proteome</keyword>
<evidence type="ECO:0000313" key="2">
    <source>
        <dbReference type="Proteomes" id="UP001607302"/>
    </source>
</evidence>
<organism evidence="1 2">
    <name type="scientific">Vespula squamosa</name>
    <name type="common">Southern yellow jacket</name>
    <name type="synonym">Wasp</name>
    <dbReference type="NCBI Taxonomy" id="30214"/>
    <lineage>
        <taxon>Eukaryota</taxon>
        <taxon>Metazoa</taxon>
        <taxon>Ecdysozoa</taxon>
        <taxon>Arthropoda</taxon>
        <taxon>Hexapoda</taxon>
        <taxon>Insecta</taxon>
        <taxon>Pterygota</taxon>
        <taxon>Neoptera</taxon>
        <taxon>Endopterygota</taxon>
        <taxon>Hymenoptera</taxon>
        <taxon>Apocrita</taxon>
        <taxon>Aculeata</taxon>
        <taxon>Vespoidea</taxon>
        <taxon>Vespidae</taxon>
        <taxon>Vespinae</taxon>
        <taxon>Vespula</taxon>
    </lineage>
</organism>